<dbReference type="OrthoDB" id="9022430at2"/>
<dbReference type="EMBL" id="AEJF01000163">
    <property type="protein sequence ID" value="KLU23115.1"/>
    <property type="molecule type" value="Genomic_DNA"/>
</dbReference>
<gene>
    <name evidence="1" type="ORF">EOS_27235</name>
</gene>
<comment type="caution">
    <text evidence="1">The sequence shown here is derived from an EMBL/GenBank/DDBJ whole genome shotgun (WGS) entry which is preliminary data.</text>
</comment>
<accession>A0A0J1CR52</accession>
<protein>
    <submittedName>
        <fullName evidence="1">Uncharacterized protein</fullName>
    </submittedName>
</protein>
<dbReference type="RefSeq" id="WP_047895315.1">
    <property type="nucleotide sequence ID" value="NZ_AEJF01000163.1"/>
</dbReference>
<keyword evidence="2" id="KW-1185">Reference proteome</keyword>
<name>A0A0J1CR52_9BURK</name>
<dbReference type="PATRIC" id="fig|908627.4.peg.6092"/>
<evidence type="ECO:0000313" key="1">
    <source>
        <dbReference type="EMBL" id="KLU23115.1"/>
    </source>
</evidence>
<sequence length="131" mass="14665">MAANYEIRGALPVRADFKHIHAQQFAESIARPAHVYFATDALTHSLVLRVRGALQQDEQQSVEDALEQFARKWAMAGAIFSRLRYGEPSFVPLGLASHVDLLAELDDLHAQLNAVLERQAFILKLFLAPDQ</sequence>
<organism evidence="1 2">
    <name type="scientific">Caballeronia mineralivorans PML1(12)</name>
    <dbReference type="NCBI Taxonomy" id="908627"/>
    <lineage>
        <taxon>Bacteria</taxon>
        <taxon>Pseudomonadati</taxon>
        <taxon>Pseudomonadota</taxon>
        <taxon>Betaproteobacteria</taxon>
        <taxon>Burkholderiales</taxon>
        <taxon>Burkholderiaceae</taxon>
        <taxon>Caballeronia</taxon>
    </lineage>
</organism>
<proteinExistence type="predicted"/>
<dbReference type="Proteomes" id="UP000035963">
    <property type="component" value="Unassembled WGS sequence"/>
</dbReference>
<dbReference type="AlphaFoldDB" id="A0A0J1CR52"/>
<reference evidence="1 2" key="1">
    <citation type="journal article" date="2015" name="Genome Announc.">
        <title>Draft Genome Sequence of Burkholderia sp. Strain PML1(12), an Ectomycorrhizosphere-Inhabiting Bacterium with Effective Mineral-Weathering Ability.</title>
        <authorList>
            <person name="Uroz S."/>
            <person name="Oger P."/>
        </authorList>
    </citation>
    <scope>NUCLEOTIDE SEQUENCE [LARGE SCALE GENOMIC DNA]</scope>
    <source>
        <strain evidence="2">PML1(12)</strain>
    </source>
</reference>
<evidence type="ECO:0000313" key="2">
    <source>
        <dbReference type="Proteomes" id="UP000035963"/>
    </source>
</evidence>